<evidence type="ECO:0000256" key="1">
    <source>
        <dbReference type="ARBA" id="ARBA00023125"/>
    </source>
</evidence>
<accession>A0A6J4UMU0</accession>
<keyword evidence="1 2" id="KW-0238">DNA-binding</keyword>
<dbReference type="InterPro" id="IPR001647">
    <property type="entry name" value="HTH_TetR"/>
</dbReference>
<gene>
    <name evidence="4" type="ORF">AVDCRST_MAG86-1502</name>
</gene>
<proteinExistence type="predicted"/>
<dbReference type="PRINTS" id="PR00455">
    <property type="entry name" value="HTHTETR"/>
</dbReference>
<dbReference type="Pfam" id="PF00440">
    <property type="entry name" value="TetR_N"/>
    <property type="match status" value="1"/>
</dbReference>
<dbReference type="PANTHER" id="PTHR30055">
    <property type="entry name" value="HTH-TYPE TRANSCRIPTIONAL REGULATOR RUTR"/>
    <property type="match status" value="1"/>
</dbReference>
<dbReference type="SUPFAM" id="SSF46689">
    <property type="entry name" value="Homeodomain-like"/>
    <property type="match status" value="1"/>
</dbReference>
<evidence type="ECO:0000259" key="3">
    <source>
        <dbReference type="PROSITE" id="PS50977"/>
    </source>
</evidence>
<feature type="DNA-binding region" description="H-T-H motif" evidence="2">
    <location>
        <begin position="32"/>
        <end position="51"/>
    </location>
</feature>
<evidence type="ECO:0000256" key="2">
    <source>
        <dbReference type="PROSITE-ProRule" id="PRU00335"/>
    </source>
</evidence>
<dbReference type="GO" id="GO:0003700">
    <property type="term" value="F:DNA-binding transcription factor activity"/>
    <property type="evidence" value="ECO:0007669"/>
    <property type="project" value="TreeGrafter"/>
</dbReference>
<feature type="domain" description="HTH tetR-type" evidence="3">
    <location>
        <begin position="9"/>
        <end position="69"/>
    </location>
</feature>
<dbReference type="Gene3D" id="1.10.357.10">
    <property type="entry name" value="Tetracycline Repressor, domain 2"/>
    <property type="match status" value="1"/>
</dbReference>
<dbReference type="InterPro" id="IPR009057">
    <property type="entry name" value="Homeodomain-like_sf"/>
</dbReference>
<dbReference type="InterPro" id="IPR050109">
    <property type="entry name" value="HTH-type_TetR-like_transc_reg"/>
</dbReference>
<sequence>MPSERCDAAENRRRIVTVAKHLLAENRLDESSMQEIARAAGVGQGTLYRRFADKGELCEALFADDLEVFRKRADAYLDGALSTPALSRLEWLLAEKIRFVDAHLPLFLAAHEVAGARRYDVFRKSHHTWTRERVVGLLEEAQVNGEAQLEDVAFTADAVLASFAAPLLAYQRRELGYSLARVIAGVIDVFVGGLRRGAQAGNARHMSTETAAPV</sequence>
<dbReference type="PANTHER" id="PTHR30055:SF209">
    <property type="entry name" value="POSSIBLE TRANSCRIPTIONAL REGULATORY PROTEIN (PROBABLY TETR-FAMILY)"/>
    <property type="match status" value="1"/>
</dbReference>
<evidence type="ECO:0000313" key="4">
    <source>
        <dbReference type="EMBL" id="CAA9551940.1"/>
    </source>
</evidence>
<dbReference type="PROSITE" id="PS50977">
    <property type="entry name" value="HTH_TETR_2"/>
    <property type="match status" value="1"/>
</dbReference>
<dbReference type="GO" id="GO:0000976">
    <property type="term" value="F:transcription cis-regulatory region binding"/>
    <property type="evidence" value="ECO:0007669"/>
    <property type="project" value="TreeGrafter"/>
</dbReference>
<dbReference type="EMBL" id="CADCWP010000001">
    <property type="protein sequence ID" value="CAA9551940.1"/>
    <property type="molecule type" value="Genomic_DNA"/>
</dbReference>
<protein>
    <submittedName>
        <fullName evidence="4">Transcriptional regulator, AcrR family</fullName>
    </submittedName>
</protein>
<name>A0A6J4UMU0_9DEIN</name>
<reference evidence="4" key="1">
    <citation type="submission" date="2020-02" db="EMBL/GenBank/DDBJ databases">
        <authorList>
            <person name="Meier V. D."/>
        </authorList>
    </citation>
    <scope>NUCLEOTIDE SEQUENCE</scope>
    <source>
        <strain evidence="4">AVDCRST_MAG86</strain>
    </source>
</reference>
<dbReference type="AlphaFoldDB" id="A0A6J4UMU0"/>
<organism evidence="4">
    <name type="scientific">uncultured Truepera sp</name>
    <dbReference type="NCBI Taxonomy" id="543023"/>
    <lineage>
        <taxon>Bacteria</taxon>
        <taxon>Thermotogati</taxon>
        <taxon>Deinococcota</taxon>
        <taxon>Deinococci</taxon>
        <taxon>Trueperales</taxon>
        <taxon>Trueperaceae</taxon>
        <taxon>Truepera</taxon>
        <taxon>environmental samples</taxon>
    </lineage>
</organism>